<organism evidence="1 2">
    <name type="scientific">Thalassiosira oceanica</name>
    <name type="common">Marine diatom</name>
    <dbReference type="NCBI Taxonomy" id="159749"/>
    <lineage>
        <taxon>Eukaryota</taxon>
        <taxon>Sar</taxon>
        <taxon>Stramenopiles</taxon>
        <taxon>Ochrophyta</taxon>
        <taxon>Bacillariophyta</taxon>
        <taxon>Coscinodiscophyceae</taxon>
        <taxon>Thalassiosirophycidae</taxon>
        <taxon>Thalassiosirales</taxon>
        <taxon>Thalassiosiraceae</taxon>
        <taxon>Thalassiosira</taxon>
    </lineage>
</organism>
<comment type="caution">
    <text evidence="1">The sequence shown here is derived from an EMBL/GenBank/DDBJ whole genome shotgun (WGS) entry which is preliminary data.</text>
</comment>
<name>K0TAB0_THAOC</name>
<dbReference type="AlphaFoldDB" id="K0TAB0"/>
<proteinExistence type="predicted"/>
<evidence type="ECO:0000313" key="2">
    <source>
        <dbReference type="Proteomes" id="UP000266841"/>
    </source>
</evidence>
<dbReference type="eggNOG" id="ENOG502TMB6">
    <property type="taxonomic scope" value="Eukaryota"/>
</dbReference>
<reference evidence="1 2" key="1">
    <citation type="journal article" date="2012" name="Genome Biol.">
        <title>Genome and low-iron response of an oceanic diatom adapted to chronic iron limitation.</title>
        <authorList>
            <person name="Lommer M."/>
            <person name="Specht M."/>
            <person name="Roy A.S."/>
            <person name="Kraemer L."/>
            <person name="Andreson R."/>
            <person name="Gutowska M.A."/>
            <person name="Wolf J."/>
            <person name="Bergner S.V."/>
            <person name="Schilhabel M.B."/>
            <person name="Klostermeier U.C."/>
            <person name="Beiko R.G."/>
            <person name="Rosenstiel P."/>
            <person name="Hippler M."/>
            <person name="Laroche J."/>
        </authorList>
    </citation>
    <scope>NUCLEOTIDE SEQUENCE [LARGE SCALE GENOMIC DNA]</scope>
    <source>
        <strain evidence="1 2">CCMP1005</strain>
    </source>
</reference>
<protein>
    <submittedName>
        <fullName evidence="1">Uncharacterized protein</fullName>
    </submittedName>
</protein>
<accession>K0TAB0</accession>
<dbReference type="Proteomes" id="UP000266841">
    <property type="component" value="Unassembled WGS sequence"/>
</dbReference>
<evidence type="ECO:0000313" key="1">
    <source>
        <dbReference type="EMBL" id="EJK67462.1"/>
    </source>
</evidence>
<gene>
    <name evidence="1" type="ORF">THAOC_11498</name>
</gene>
<keyword evidence="2" id="KW-1185">Reference proteome</keyword>
<feature type="non-terminal residue" evidence="1">
    <location>
        <position position="324"/>
    </location>
</feature>
<sequence>MESVLEAIGCNADPAIQTCSVTIKKVNGVDVSAGMTLRRRHLQGTTLLVEYEFLIEALCSGGCDDGTSVQTVANQVYTSLTGELKYAIDNGDFADALKATSLEVSTLLAAATVTGDFSAVDVPLLSLISDWFPDWSGDSYTCLNDLDRAPFYMKVNTDYFEDSLDACCKRYFPWAYSECTGDSGTVPDRYFPNWDGNECMQVDDLLPEYMRNNPDQWLVTTIESCCKRYFAWSYSECLAESSGVAITGSLDWYVQGEVCKQDCAEDGGTCGGFAQPWNQLYISASSLCEARSTNSAVVGSQKWFVDWSINKCVKDCGDEAQDPS</sequence>
<dbReference type="EMBL" id="AGNL01013056">
    <property type="protein sequence ID" value="EJK67462.1"/>
    <property type="molecule type" value="Genomic_DNA"/>
</dbReference>